<evidence type="ECO:0000313" key="2">
    <source>
        <dbReference type="Proteomes" id="UP000076481"/>
    </source>
</evidence>
<dbReference type="Proteomes" id="UP000076481">
    <property type="component" value="Unassembled WGS sequence"/>
</dbReference>
<accession>A0A165MBF7</accession>
<proteinExistence type="predicted"/>
<comment type="caution">
    <text evidence="1">The sequence shown here is derived from an EMBL/GenBank/DDBJ whole genome shotgun (WGS) entry which is preliminary data.</text>
</comment>
<dbReference type="EMBL" id="LVWG01000014">
    <property type="protein sequence ID" value="KZK75044.1"/>
    <property type="molecule type" value="Genomic_DNA"/>
</dbReference>
<evidence type="ECO:0000313" key="1">
    <source>
        <dbReference type="EMBL" id="KZK75044.1"/>
    </source>
</evidence>
<gene>
    <name evidence="1" type="ORF">A3K90_04115</name>
</gene>
<protein>
    <submittedName>
        <fullName evidence="1">Uncharacterized protein</fullName>
    </submittedName>
</protein>
<name>A0A165MBF7_PELLU</name>
<organism evidence="1 2">
    <name type="scientific">Pelodictyon luteolum</name>
    <dbReference type="NCBI Taxonomy" id="1100"/>
    <lineage>
        <taxon>Bacteria</taxon>
        <taxon>Pseudomonadati</taxon>
        <taxon>Chlorobiota</taxon>
        <taxon>Chlorobiia</taxon>
        <taxon>Chlorobiales</taxon>
        <taxon>Chlorobiaceae</taxon>
        <taxon>Chlorobium/Pelodictyon group</taxon>
        <taxon>Pelodictyon</taxon>
    </lineage>
</organism>
<sequence length="74" mass="8420">MLTHRDSPLLTASTLINTGRIDRTLSSYSFSGIKNQPLTNMPVPLYGLRFCYEEFLYGEEPGITCTMTIIRLFL</sequence>
<reference evidence="1 2" key="1">
    <citation type="submission" date="2016-03" db="EMBL/GenBank/DDBJ databases">
        <title>Speciation and ecological success in dimly lit waters: horizontal gene transfer in a green sulfur bacteria bloom unveiled by metagenomic assembly.</title>
        <authorList>
            <person name="Llorens-Mares T."/>
            <person name="Liu Z."/>
            <person name="Allen L.Z."/>
            <person name="Rusch D.B."/>
            <person name="Craig M.T."/>
            <person name="Dupont C.L."/>
            <person name="Bryant D.A."/>
            <person name="Casamayor E.O."/>
        </authorList>
    </citation>
    <scope>NUCLEOTIDE SEQUENCE [LARGE SCALE GENOMIC DNA]</scope>
    <source>
        <strain evidence="1">CIII</strain>
    </source>
</reference>
<dbReference type="AlphaFoldDB" id="A0A165MBF7"/>